<feature type="domain" description="EB" evidence="2">
    <location>
        <begin position="121"/>
        <end position="161"/>
    </location>
</feature>
<keyword evidence="4" id="KW-1185">Reference proteome</keyword>
<dbReference type="EMBL" id="JAQQBR010001833">
    <property type="protein sequence ID" value="KAK0162400.1"/>
    <property type="molecule type" value="Genomic_DNA"/>
</dbReference>
<feature type="chain" id="PRO_5041391935" description="EB domain-containing protein" evidence="1">
    <location>
        <begin position="22"/>
        <end position="295"/>
    </location>
</feature>
<evidence type="ECO:0000313" key="4">
    <source>
        <dbReference type="Proteomes" id="UP001168972"/>
    </source>
</evidence>
<proteinExistence type="predicted"/>
<protein>
    <recommendedName>
        <fullName evidence="2">EB domain-containing protein</fullName>
    </recommendedName>
</protein>
<name>A0AA39KHT9_MICHY</name>
<evidence type="ECO:0000259" key="2">
    <source>
        <dbReference type="Pfam" id="PF01683"/>
    </source>
</evidence>
<evidence type="ECO:0000313" key="3">
    <source>
        <dbReference type="EMBL" id="KAK0162400.1"/>
    </source>
</evidence>
<dbReference type="Pfam" id="PF01683">
    <property type="entry name" value="EB"/>
    <property type="match status" value="1"/>
</dbReference>
<reference evidence="3" key="2">
    <citation type="submission" date="2023-03" db="EMBL/GenBank/DDBJ databases">
        <authorList>
            <person name="Inwood S.N."/>
            <person name="Skelly J.G."/>
            <person name="Guhlin J."/>
            <person name="Harrop T.W.R."/>
            <person name="Goldson S.G."/>
            <person name="Dearden P.K."/>
        </authorList>
    </citation>
    <scope>NUCLEOTIDE SEQUENCE</scope>
    <source>
        <strain evidence="3">Lincoln</strain>
        <tissue evidence="3">Whole body</tissue>
    </source>
</reference>
<dbReference type="InterPro" id="IPR006149">
    <property type="entry name" value="EB_dom"/>
</dbReference>
<reference evidence="3" key="1">
    <citation type="journal article" date="2023" name="bioRxiv">
        <title>Scaffold-level genome assemblies of two parasitoid biocontrol wasps reveal the parthenogenesis mechanism and an associated novel virus.</title>
        <authorList>
            <person name="Inwood S."/>
            <person name="Skelly J."/>
            <person name="Guhlin J."/>
            <person name="Harrop T."/>
            <person name="Goldson S."/>
            <person name="Dearden P."/>
        </authorList>
    </citation>
    <scope>NUCLEOTIDE SEQUENCE</scope>
    <source>
        <strain evidence="3">Lincoln</strain>
        <tissue evidence="3">Whole body</tissue>
    </source>
</reference>
<sequence length="295" mass="32841">MRNFSVLIFFILCLITASCSSISIAFKYGYPCIDNNKHRQKTLMNCSYDRDCPDNAYCRNHECSCKAGFLLSSNKIELQCLRSIGQMCKTQYNCHVEGSSSFCVDGFCSCPLDHHASTDGKSCLKSLYLGDNCMNDNECITEYSNCYGICGCQDGYISSDDKKHCLKAANSIGDPCEEDLQCKALNAKCGEEKKCTCIMDFKRLGPVCLRKINPDMLGKSCSSRSQCVKPMPETDLNKEEVVNIDCLNGKCSCAQDYILTEDNTDCIRFSENGAEKIMATWLASLVIVSRLINII</sequence>
<dbReference type="PANTHER" id="PTHR39069:SF8">
    <property type="entry name" value="FI17111P1"/>
    <property type="match status" value="1"/>
</dbReference>
<keyword evidence="1" id="KW-0732">Signal</keyword>
<dbReference type="PANTHER" id="PTHR39069">
    <property type="entry name" value="ECDYSONE-INDUCIBLE GENE E1, ISOFORM A"/>
    <property type="match status" value="1"/>
</dbReference>
<comment type="caution">
    <text evidence="3">The sequence shown here is derived from an EMBL/GenBank/DDBJ whole genome shotgun (WGS) entry which is preliminary data.</text>
</comment>
<dbReference type="AlphaFoldDB" id="A0AA39KHT9"/>
<feature type="signal peptide" evidence="1">
    <location>
        <begin position="1"/>
        <end position="21"/>
    </location>
</feature>
<dbReference type="PROSITE" id="PS51257">
    <property type="entry name" value="PROKAR_LIPOPROTEIN"/>
    <property type="match status" value="1"/>
</dbReference>
<gene>
    <name evidence="3" type="ORF">PV327_006180</name>
</gene>
<evidence type="ECO:0000256" key="1">
    <source>
        <dbReference type="SAM" id="SignalP"/>
    </source>
</evidence>
<organism evidence="3 4">
    <name type="scientific">Microctonus hyperodae</name>
    <name type="common">Parasitoid wasp</name>
    <dbReference type="NCBI Taxonomy" id="165561"/>
    <lineage>
        <taxon>Eukaryota</taxon>
        <taxon>Metazoa</taxon>
        <taxon>Ecdysozoa</taxon>
        <taxon>Arthropoda</taxon>
        <taxon>Hexapoda</taxon>
        <taxon>Insecta</taxon>
        <taxon>Pterygota</taxon>
        <taxon>Neoptera</taxon>
        <taxon>Endopterygota</taxon>
        <taxon>Hymenoptera</taxon>
        <taxon>Apocrita</taxon>
        <taxon>Ichneumonoidea</taxon>
        <taxon>Braconidae</taxon>
        <taxon>Euphorinae</taxon>
        <taxon>Microctonus</taxon>
    </lineage>
</organism>
<dbReference type="Proteomes" id="UP001168972">
    <property type="component" value="Unassembled WGS sequence"/>
</dbReference>
<accession>A0AA39KHT9</accession>